<dbReference type="SUPFAM" id="SSF52540">
    <property type="entry name" value="P-loop containing nucleoside triphosphate hydrolases"/>
    <property type="match status" value="1"/>
</dbReference>
<name>A0ABS3SID3_9CELL</name>
<proteinExistence type="predicted"/>
<dbReference type="InterPro" id="IPR027417">
    <property type="entry name" value="P-loop_NTPase"/>
</dbReference>
<organism evidence="1 2">
    <name type="scientific">Cellulomonas fengjieae</name>
    <dbReference type="NCBI Taxonomy" id="2819978"/>
    <lineage>
        <taxon>Bacteria</taxon>
        <taxon>Bacillati</taxon>
        <taxon>Actinomycetota</taxon>
        <taxon>Actinomycetes</taxon>
        <taxon>Micrococcales</taxon>
        <taxon>Cellulomonadaceae</taxon>
        <taxon>Cellulomonas</taxon>
    </lineage>
</organism>
<evidence type="ECO:0008006" key="3">
    <source>
        <dbReference type="Google" id="ProtNLM"/>
    </source>
</evidence>
<protein>
    <recommendedName>
        <fullName evidence="3">MinD-like ATPase involved in chromosome partitioning or flagellar assembly</fullName>
    </recommendedName>
</protein>
<keyword evidence="2" id="KW-1185">Reference proteome</keyword>
<comment type="caution">
    <text evidence="1">The sequence shown here is derived from an EMBL/GenBank/DDBJ whole genome shotgun (WGS) entry which is preliminary data.</text>
</comment>
<evidence type="ECO:0000313" key="2">
    <source>
        <dbReference type="Proteomes" id="UP000678317"/>
    </source>
</evidence>
<dbReference type="Gene3D" id="3.40.50.300">
    <property type="entry name" value="P-loop containing nucleotide triphosphate hydrolases"/>
    <property type="match status" value="1"/>
</dbReference>
<reference evidence="1 2" key="1">
    <citation type="submission" date="2021-03" db="EMBL/GenBank/DDBJ databases">
        <title>novel species in genus Cellulomonas.</title>
        <authorList>
            <person name="Zhang G."/>
        </authorList>
    </citation>
    <scope>NUCLEOTIDE SEQUENCE [LARGE SCALE GENOMIC DNA]</scope>
    <source>
        <strain evidence="2">zg-ZUI188</strain>
    </source>
</reference>
<evidence type="ECO:0000313" key="1">
    <source>
        <dbReference type="EMBL" id="MBO3085512.1"/>
    </source>
</evidence>
<accession>A0ABS3SID3</accession>
<sequence>MLVAMASAKGAPGVTTTARVLASVWPTQAVLVDADPAGGDVALVARTATQEPLDPERGLLSLAVDARRGAAAMSLEPHLQEIDGGLQVLCGVQRPEQVAGMGPVWGTIGTMLTRHVGTVVADVGRFTLGSPVTPVVAAADVLVFVVRPHVESYAHLRERLTWIATMENAGSQPPPVGVVVVTDARDSRSSKDLSALLAHSGLSAHVLGTVANDPRAADVVGGRLSRGIDRSLLVRSTRSLVDSVRSLADTRQPRMVVR</sequence>
<dbReference type="RefSeq" id="WP_208213340.1">
    <property type="nucleotide sequence ID" value="NZ_CP074404.1"/>
</dbReference>
<dbReference type="Proteomes" id="UP000678317">
    <property type="component" value="Unassembled WGS sequence"/>
</dbReference>
<dbReference type="EMBL" id="JAGFBM010000007">
    <property type="protein sequence ID" value="MBO3085512.1"/>
    <property type="molecule type" value="Genomic_DNA"/>
</dbReference>
<gene>
    <name evidence="1" type="ORF">J4035_12785</name>
</gene>